<comment type="subcellular location">
    <subcellularLocation>
        <location evidence="10">Cytoplasm</location>
    </subcellularLocation>
</comment>
<comment type="catalytic activity">
    <reaction evidence="10">
        <text>L-glutamate + acetyl-CoA = N-acetyl-L-glutamate + CoA + H(+)</text>
        <dbReference type="Rhea" id="RHEA:24292"/>
        <dbReference type="ChEBI" id="CHEBI:15378"/>
        <dbReference type="ChEBI" id="CHEBI:29985"/>
        <dbReference type="ChEBI" id="CHEBI:44337"/>
        <dbReference type="ChEBI" id="CHEBI:57287"/>
        <dbReference type="ChEBI" id="CHEBI:57288"/>
        <dbReference type="EC" id="2.3.1.1"/>
    </reaction>
</comment>
<comment type="subunit">
    <text evidence="2 10">Heterotetramer of two alpha and two beta chains.</text>
</comment>
<dbReference type="NCBIfam" id="NF003802">
    <property type="entry name" value="PRK05388.1"/>
    <property type="match status" value="1"/>
</dbReference>
<evidence type="ECO:0000256" key="1">
    <source>
        <dbReference type="ARBA" id="ARBA00006774"/>
    </source>
</evidence>
<dbReference type="EC" id="2.3.1.1" evidence="10"/>
<evidence type="ECO:0000256" key="5">
    <source>
        <dbReference type="ARBA" id="ARBA00022679"/>
    </source>
</evidence>
<keyword evidence="5 10" id="KW-0808">Transferase</keyword>
<dbReference type="SUPFAM" id="SSF56266">
    <property type="entry name" value="DmpA/ArgJ-like"/>
    <property type="match status" value="1"/>
</dbReference>
<feature type="binding site" evidence="10">
    <location>
        <position position="194"/>
    </location>
    <ligand>
        <name>substrate</name>
    </ligand>
</feature>
<feature type="site" description="Involved in the stabilization of negative charge on the oxyanion by the formation of the oxyanion hole" evidence="10">
    <location>
        <position position="120"/>
    </location>
</feature>
<feature type="chain" id="PRO_5039770234" description="Arginine biosynthesis bifunctional protein ArgJ beta chain" evidence="10">
    <location>
        <begin position="194"/>
        <end position="412"/>
    </location>
</feature>
<dbReference type="NCBIfam" id="TIGR00120">
    <property type="entry name" value="ArgJ"/>
    <property type="match status" value="1"/>
</dbReference>
<dbReference type="FunFam" id="3.10.20.340:FF:000001">
    <property type="entry name" value="Arginine biosynthesis bifunctional protein ArgJ, chloroplastic"/>
    <property type="match status" value="1"/>
</dbReference>
<keyword evidence="10" id="KW-0963">Cytoplasm</keyword>
<feature type="binding site" evidence="10">
    <location>
        <position position="157"/>
    </location>
    <ligand>
        <name>substrate</name>
    </ligand>
</feature>
<feature type="site" description="Cleavage; by autolysis" evidence="10">
    <location>
        <begin position="193"/>
        <end position="194"/>
    </location>
</feature>
<sequence>MLTKEFNYKVVPNGVCAAEGFLASGVHCGLRKNKNKPDLALIYSENLCQAAAVYTQNKVKGAPIYVTQKHLGNNQAQAIIVNSGNANTCNANGEKDAKTMCQTIAAQLDIEEGDVVVASTGIIGQPLPIDLISAAASELKNQLSREGNTQAAAAILTTDTCQKEYALSIEIAGKTVRIGGISKGSGMIHPNMATMLCFVTTDVAIEAALLQETLRAVTDETFNMVSVDGDTSTNDMVTVLASGLAENPLITDCQSAEYQIFIQGLYVVLRELSRKIAQDGEGASKLLECQVTGAKDKATARLIAKSVITSSLVKSAMFGQDPNWGRILCAIGYSEGDFSIENVQVDLASVKGRATVCLNGSHIPFDVAQLEDILTEDEIFIYVDLGQGQAKATAWGCDLTYDYVKINADYHT</sequence>
<feature type="binding site" evidence="10">
    <location>
        <position position="407"/>
    </location>
    <ligand>
        <name>substrate</name>
    </ligand>
</feature>
<dbReference type="PANTHER" id="PTHR23100">
    <property type="entry name" value="ARGININE BIOSYNTHESIS BIFUNCTIONAL PROTEIN ARGJ"/>
    <property type="match status" value="1"/>
</dbReference>
<evidence type="ECO:0000256" key="9">
    <source>
        <dbReference type="ARBA" id="ARBA00049439"/>
    </source>
</evidence>
<evidence type="ECO:0000313" key="12">
    <source>
        <dbReference type="Proteomes" id="UP000824063"/>
    </source>
</evidence>
<evidence type="ECO:0000256" key="3">
    <source>
        <dbReference type="ARBA" id="ARBA00022571"/>
    </source>
</evidence>
<dbReference type="Pfam" id="PF01960">
    <property type="entry name" value="ArgJ"/>
    <property type="match status" value="1"/>
</dbReference>
<dbReference type="InterPro" id="IPR002813">
    <property type="entry name" value="Arg_biosynth_ArgJ"/>
</dbReference>
<comment type="catalytic activity">
    <reaction evidence="9 10">
        <text>N(2)-acetyl-L-ornithine + L-glutamate = N-acetyl-L-glutamate + L-ornithine</text>
        <dbReference type="Rhea" id="RHEA:15349"/>
        <dbReference type="ChEBI" id="CHEBI:29985"/>
        <dbReference type="ChEBI" id="CHEBI:44337"/>
        <dbReference type="ChEBI" id="CHEBI:46911"/>
        <dbReference type="ChEBI" id="CHEBI:57805"/>
        <dbReference type="EC" id="2.3.1.35"/>
    </reaction>
</comment>
<feature type="binding site" evidence="10">
    <location>
        <position position="412"/>
    </location>
    <ligand>
        <name>substrate</name>
    </ligand>
</feature>
<accession>A0A9D2F4Z3</accession>
<proteinExistence type="inferred from homology"/>
<dbReference type="GO" id="GO:0006526">
    <property type="term" value="P:L-arginine biosynthetic process"/>
    <property type="evidence" value="ECO:0007669"/>
    <property type="project" value="UniProtKB-UniRule"/>
</dbReference>
<dbReference type="GO" id="GO:0004042">
    <property type="term" value="F:L-glutamate N-acetyltransferase activity"/>
    <property type="evidence" value="ECO:0007669"/>
    <property type="project" value="UniProtKB-UniRule"/>
</dbReference>
<dbReference type="CDD" id="cd02152">
    <property type="entry name" value="OAT"/>
    <property type="match status" value="1"/>
</dbReference>
<evidence type="ECO:0000256" key="10">
    <source>
        <dbReference type="HAMAP-Rule" id="MF_01106"/>
    </source>
</evidence>
<keyword evidence="6 10" id="KW-0068">Autocatalytic cleavage</keyword>
<dbReference type="Gene3D" id="3.10.20.340">
    <property type="entry name" value="ArgJ beta chain, C-terminal domain"/>
    <property type="match status" value="1"/>
</dbReference>
<dbReference type="EC" id="2.3.1.35" evidence="10"/>
<comment type="caution">
    <text evidence="11">The sequence shown here is derived from an EMBL/GenBank/DDBJ whole genome shotgun (WGS) entry which is preliminary data.</text>
</comment>
<dbReference type="FunFam" id="3.60.70.12:FF:000001">
    <property type="entry name" value="Arginine biosynthesis bifunctional protein ArgJ, chloroplastic"/>
    <property type="match status" value="1"/>
</dbReference>
<protein>
    <recommendedName>
        <fullName evidence="10">Arginine biosynthesis bifunctional protein ArgJ</fullName>
    </recommendedName>
    <domain>
        <recommendedName>
            <fullName evidence="10">Glutamate N-acetyltransferase</fullName>
            <ecNumber evidence="10">2.3.1.35</ecNumber>
        </recommendedName>
        <alternativeName>
            <fullName evidence="10">Ornithine acetyltransferase</fullName>
            <shortName evidence="10">OATase</shortName>
        </alternativeName>
        <alternativeName>
            <fullName evidence="10">Ornithine transacetylase</fullName>
        </alternativeName>
    </domain>
    <domain>
        <recommendedName>
            <fullName evidence="10">Amino-acid acetyltransferase</fullName>
            <ecNumber evidence="10">2.3.1.1</ecNumber>
        </recommendedName>
        <alternativeName>
            <fullName evidence="10">N-acetylglutamate synthase</fullName>
            <shortName evidence="10">AGSase</shortName>
        </alternativeName>
    </domain>
    <component>
        <recommendedName>
            <fullName evidence="10">Arginine biosynthesis bifunctional protein ArgJ alpha chain</fullName>
        </recommendedName>
    </component>
    <component>
        <recommendedName>
            <fullName evidence="10">Arginine biosynthesis bifunctional protein ArgJ beta chain</fullName>
        </recommendedName>
    </component>
</protein>
<evidence type="ECO:0000256" key="7">
    <source>
        <dbReference type="ARBA" id="ARBA00023268"/>
    </source>
</evidence>
<dbReference type="Proteomes" id="UP000824063">
    <property type="component" value="Unassembled WGS sequence"/>
</dbReference>
<keyword evidence="7 10" id="KW-0511">Multifunctional enzyme</keyword>
<evidence type="ECO:0000256" key="4">
    <source>
        <dbReference type="ARBA" id="ARBA00022605"/>
    </source>
</evidence>
<dbReference type="HAMAP" id="MF_01106">
    <property type="entry name" value="ArgJ"/>
    <property type="match status" value="1"/>
</dbReference>
<dbReference type="InterPro" id="IPR042195">
    <property type="entry name" value="ArgJ_beta_C"/>
</dbReference>
<dbReference type="GO" id="GO:0006592">
    <property type="term" value="P:ornithine biosynthetic process"/>
    <property type="evidence" value="ECO:0007669"/>
    <property type="project" value="TreeGrafter"/>
</dbReference>
<dbReference type="InterPro" id="IPR016117">
    <property type="entry name" value="ArgJ-like_dom_sf"/>
</dbReference>
<gene>
    <name evidence="10 11" type="primary">argJ</name>
    <name evidence="11" type="ORF">IAA20_00985</name>
</gene>
<dbReference type="Gene3D" id="3.60.70.12">
    <property type="entry name" value="L-amino peptidase D-ALA esterase/amidase"/>
    <property type="match status" value="1"/>
</dbReference>
<evidence type="ECO:0000256" key="2">
    <source>
        <dbReference type="ARBA" id="ARBA00011475"/>
    </source>
</evidence>
<evidence type="ECO:0000256" key="8">
    <source>
        <dbReference type="ARBA" id="ARBA00023315"/>
    </source>
</evidence>
<dbReference type="EMBL" id="DXBN01000023">
    <property type="protein sequence ID" value="HIZ52505.1"/>
    <property type="molecule type" value="Genomic_DNA"/>
</dbReference>
<evidence type="ECO:0000256" key="6">
    <source>
        <dbReference type="ARBA" id="ARBA00022813"/>
    </source>
</evidence>
<comment type="similarity">
    <text evidence="1 10">Belongs to the ArgJ family.</text>
</comment>
<name>A0A9D2F4Z3_9ENTE</name>
<dbReference type="PANTHER" id="PTHR23100:SF0">
    <property type="entry name" value="ARGININE BIOSYNTHESIS BIFUNCTIONAL PROTEIN ARGJ, MITOCHONDRIAL"/>
    <property type="match status" value="1"/>
</dbReference>
<dbReference type="AlphaFoldDB" id="A0A9D2F4Z3"/>
<keyword evidence="3 10" id="KW-0055">Arginine biosynthesis</keyword>
<feature type="active site" description="Nucleophile" evidence="10">
    <location>
        <position position="194"/>
    </location>
</feature>
<feature type="binding site" evidence="10">
    <location>
        <position position="183"/>
    </location>
    <ligand>
        <name>substrate</name>
    </ligand>
</feature>
<feature type="site" description="Involved in the stabilization of negative charge on the oxyanion by the formation of the oxyanion hole" evidence="10">
    <location>
        <position position="121"/>
    </location>
</feature>
<dbReference type="GO" id="GO:0005737">
    <property type="term" value="C:cytoplasm"/>
    <property type="evidence" value="ECO:0007669"/>
    <property type="project" value="UniProtKB-SubCell"/>
</dbReference>
<evidence type="ECO:0000313" key="11">
    <source>
        <dbReference type="EMBL" id="HIZ52505.1"/>
    </source>
</evidence>
<comment type="pathway">
    <text evidence="10">Amino-acid biosynthesis; L-arginine biosynthesis; L-ornithine and N-acetyl-L-glutamate from L-glutamate and N(2)-acetyl-L-ornithine (cyclic): step 1/1.</text>
</comment>
<keyword evidence="8 10" id="KW-0012">Acyltransferase</keyword>
<comment type="pathway">
    <text evidence="10">Amino-acid biosynthesis; L-arginine biosynthesis; N(2)-acetyl-L-ornithine from L-glutamate: step 1/4.</text>
</comment>
<feature type="chain" id="PRO_5039770233" description="Arginine biosynthesis bifunctional protein ArgJ alpha chain" evidence="10">
    <location>
        <begin position="1"/>
        <end position="193"/>
    </location>
</feature>
<comment type="function">
    <text evidence="10">Catalyzes two activities which are involved in the cyclic version of arginine biosynthesis: the synthesis of N-acetylglutamate from glutamate and acetyl-CoA as the acetyl donor, and of ornithine by transacetylation between N(2)-acetylornithine and glutamate.</text>
</comment>
<organism evidence="11 12">
    <name type="scientific">Candidatus Enterococcus avicola</name>
    <dbReference type="NCBI Taxonomy" id="2838561"/>
    <lineage>
        <taxon>Bacteria</taxon>
        <taxon>Bacillati</taxon>
        <taxon>Bacillota</taxon>
        <taxon>Bacilli</taxon>
        <taxon>Lactobacillales</taxon>
        <taxon>Enterococcaceae</taxon>
        <taxon>Enterococcus</taxon>
    </lineage>
</organism>
<keyword evidence="4 10" id="KW-0028">Amino-acid biosynthesis</keyword>
<reference evidence="11" key="1">
    <citation type="journal article" date="2021" name="PeerJ">
        <title>Extensive microbial diversity within the chicken gut microbiome revealed by metagenomics and culture.</title>
        <authorList>
            <person name="Gilroy R."/>
            <person name="Ravi A."/>
            <person name="Getino M."/>
            <person name="Pursley I."/>
            <person name="Horton D.L."/>
            <person name="Alikhan N.F."/>
            <person name="Baker D."/>
            <person name="Gharbi K."/>
            <person name="Hall N."/>
            <person name="Watson M."/>
            <person name="Adriaenssens E.M."/>
            <person name="Foster-Nyarko E."/>
            <person name="Jarju S."/>
            <person name="Secka A."/>
            <person name="Antonio M."/>
            <person name="Oren A."/>
            <person name="Chaudhuri R.R."/>
            <person name="La Ragione R."/>
            <person name="Hildebrand F."/>
            <person name="Pallen M.J."/>
        </authorList>
    </citation>
    <scope>NUCLEOTIDE SEQUENCE</scope>
    <source>
        <strain evidence="11">CHK172-16539</strain>
    </source>
</reference>
<feature type="binding site" evidence="10">
    <location>
        <position position="281"/>
    </location>
    <ligand>
        <name>substrate</name>
    </ligand>
</feature>
<reference evidence="11" key="2">
    <citation type="submission" date="2021-04" db="EMBL/GenBank/DDBJ databases">
        <authorList>
            <person name="Gilroy R."/>
        </authorList>
    </citation>
    <scope>NUCLEOTIDE SEQUENCE</scope>
    <source>
        <strain evidence="11">CHK172-16539</strain>
    </source>
</reference>
<dbReference type="GO" id="GO:0004358">
    <property type="term" value="F:L-glutamate N-acetyltransferase activity, acting on acetyl-L-ornithine as donor"/>
    <property type="evidence" value="ECO:0007669"/>
    <property type="project" value="UniProtKB-UniRule"/>
</dbReference>